<organism evidence="2 3">
    <name type="scientific">Puccinia graminis f. sp. tritici</name>
    <dbReference type="NCBI Taxonomy" id="56615"/>
    <lineage>
        <taxon>Eukaryota</taxon>
        <taxon>Fungi</taxon>
        <taxon>Dikarya</taxon>
        <taxon>Basidiomycota</taxon>
        <taxon>Pucciniomycotina</taxon>
        <taxon>Pucciniomycetes</taxon>
        <taxon>Pucciniales</taxon>
        <taxon>Pucciniaceae</taxon>
        <taxon>Puccinia</taxon>
    </lineage>
</organism>
<dbReference type="Pfam" id="PF12465">
    <property type="entry name" value="Pr_beta_C"/>
    <property type="match status" value="1"/>
</dbReference>
<evidence type="ECO:0000313" key="3">
    <source>
        <dbReference type="Proteomes" id="UP000325313"/>
    </source>
</evidence>
<dbReference type="AlphaFoldDB" id="A0A5B0PMG0"/>
<sequence length="93" mass="10162">MAPNKRVAKELNYTMRRGTTAWIKQDVKKLIVSKLVTRIGGGVVEGGPGTGVWGFFSMRTVCDCEFNLENLCDKGGLIFELKHLGDAAARSDS</sequence>
<comment type="caution">
    <text evidence="2">The sequence shown here is derived from an EMBL/GenBank/DDBJ whole genome shotgun (WGS) entry which is preliminary data.</text>
</comment>
<dbReference type="Proteomes" id="UP000325313">
    <property type="component" value="Unassembled WGS sequence"/>
</dbReference>
<protein>
    <submittedName>
        <fullName evidence="2">Proteasome core particle subunit beta 2</fullName>
    </submittedName>
</protein>
<evidence type="ECO:0000313" key="2">
    <source>
        <dbReference type="EMBL" id="KAA1102835.1"/>
    </source>
</evidence>
<dbReference type="EMBL" id="VDEP01000337">
    <property type="protein sequence ID" value="KAA1102835.1"/>
    <property type="molecule type" value="Genomic_DNA"/>
</dbReference>
<reference evidence="2 3" key="1">
    <citation type="submission" date="2019-05" db="EMBL/GenBank/DDBJ databases">
        <title>Emergence of the Ug99 lineage of the wheat stem rust pathogen through somatic hybridization.</title>
        <authorList>
            <person name="Li F."/>
            <person name="Upadhyaya N.M."/>
            <person name="Sperschneider J."/>
            <person name="Matny O."/>
            <person name="Nguyen-Phuc H."/>
            <person name="Mago R."/>
            <person name="Raley C."/>
            <person name="Miller M.E."/>
            <person name="Silverstein K.A.T."/>
            <person name="Henningsen E."/>
            <person name="Hirsch C.D."/>
            <person name="Visser B."/>
            <person name="Pretorius Z.A."/>
            <person name="Steffenson B.J."/>
            <person name="Schwessinger B."/>
            <person name="Dodds P.N."/>
            <person name="Figueroa M."/>
        </authorList>
    </citation>
    <scope>NUCLEOTIDE SEQUENCE [LARGE SCALE GENOMIC DNA]</scope>
    <source>
        <strain evidence="2 3">Ug99</strain>
    </source>
</reference>
<dbReference type="InterPro" id="IPR024689">
    <property type="entry name" value="Proteasome_bsu_C"/>
</dbReference>
<dbReference type="GO" id="GO:0000502">
    <property type="term" value="C:proteasome complex"/>
    <property type="evidence" value="ECO:0007669"/>
    <property type="project" value="UniProtKB-KW"/>
</dbReference>
<evidence type="ECO:0000259" key="1">
    <source>
        <dbReference type="Pfam" id="PF12465"/>
    </source>
</evidence>
<feature type="domain" description="Proteasome beta subunit C-terminal" evidence="1">
    <location>
        <begin position="3"/>
        <end position="34"/>
    </location>
</feature>
<accession>A0A5B0PMG0</accession>
<proteinExistence type="predicted"/>
<gene>
    <name evidence="2" type="primary">PUP1_3</name>
    <name evidence="2" type="ORF">PGTUg99_036556</name>
</gene>
<keyword evidence="2" id="KW-0647">Proteasome</keyword>
<name>A0A5B0PMG0_PUCGR</name>